<name>A0A1Q9DE60_SYMMI</name>
<accession>A0A1Q9DE60</accession>
<protein>
    <submittedName>
        <fullName evidence="1">Uncharacterized protein</fullName>
    </submittedName>
</protein>
<comment type="caution">
    <text evidence="1">The sequence shown here is derived from an EMBL/GenBank/DDBJ whole genome shotgun (WGS) entry which is preliminary data.</text>
</comment>
<gene>
    <name evidence="1" type="ORF">AK812_SmicGene24745</name>
</gene>
<dbReference type="AlphaFoldDB" id="A0A1Q9DE60"/>
<keyword evidence="2" id="KW-1185">Reference proteome</keyword>
<sequence>MSQMVIPQELLQMLQQLQQHHVQLEQMPDIEHLRNATHAVGSDLEGRSNQLARAVQFQMGGITSVQDHLTDLQRQTAAGEVKREEMMRHVSGCLEDLKHMQSALQMFAVEIKAGQWKLLQDVPSLNMPSGEPWECGLQLQQWISEFTTVASCVALEFNQYFLKHLETAKSRYDARQIQLKPEDIEAPPVTSHCEEMENRLSLTLMRILPEQLRKI</sequence>
<dbReference type="Proteomes" id="UP000186817">
    <property type="component" value="Unassembled WGS sequence"/>
</dbReference>
<dbReference type="EMBL" id="LSRX01000585">
    <property type="protein sequence ID" value="OLP93350.1"/>
    <property type="molecule type" value="Genomic_DNA"/>
</dbReference>
<evidence type="ECO:0000313" key="1">
    <source>
        <dbReference type="EMBL" id="OLP93350.1"/>
    </source>
</evidence>
<evidence type="ECO:0000313" key="2">
    <source>
        <dbReference type="Proteomes" id="UP000186817"/>
    </source>
</evidence>
<organism evidence="1 2">
    <name type="scientific">Symbiodinium microadriaticum</name>
    <name type="common">Dinoflagellate</name>
    <name type="synonym">Zooxanthella microadriatica</name>
    <dbReference type="NCBI Taxonomy" id="2951"/>
    <lineage>
        <taxon>Eukaryota</taxon>
        <taxon>Sar</taxon>
        <taxon>Alveolata</taxon>
        <taxon>Dinophyceae</taxon>
        <taxon>Suessiales</taxon>
        <taxon>Symbiodiniaceae</taxon>
        <taxon>Symbiodinium</taxon>
    </lineage>
</organism>
<reference evidence="1 2" key="1">
    <citation type="submission" date="2016-02" db="EMBL/GenBank/DDBJ databases">
        <title>Genome analysis of coral dinoflagellate symbionts highlights evolutionary adaptations to a symbiotic lifestyle.</title>
        <authorList>
            <person name="Aranda M."/>
            <person name="Li Y."/>
            <person name="Liew Y.J."/>
            <person name="Baumgarten S."/>
            <person name="Simakov O."/>
            <person name="Wilson M."/>
            <person name="Piel J."/>
            <person name="Ashoor H."/>
            <person name="Bougouffa S."/>
            <person name="Bajic V.B."/>
            <person name="Ryu T."/>
            <person name="Ravasi T."/>
            <person name="Bayer T."/>
            <person name="Micklem G."/>
            <person name="Kim H."/>
            <person name="Bhak J."/>
            <person name="Lajeunesse T.C."/>
            <person name="Voolstra C.R."/>
        </authorList>
    </citation>
    <scope>NUCLEOTIDE SEQUENCE [LARGE SCALE GENOMIC DNA]</scope>
    <source>
        <strain evidence="1 2">CCMP2467</strain>
    </source>
</reference>
<dbReference type="OrthoDB" id="419731at2759"/>
<proteinExistence type="predicted"/>